<dbReference type="CDD" id="cd05006">
    <property type="entry name" value="SIS_GmhA"/>
    <property type="match status" value="1"/>
</dbReference>
<protein>
    <submittedName>
        <fullName evidence="2">D-sedoheptulose 7-phosphate isomerase</fullName>
    </submittedName>
</protein>
<dbReference type="Pfam" id="PF13580">
    <property type="entry name" value="SIS_2"/>
    <property type="match status" value="1"/>
</dbReference>
<feature type="domain" description="SIS" evidence="1">
    <location>
        <begin position="31"/>
        <end position="187"/>
    </location>
</feature>
<dbReference type="GO" id="GO:1901135">
    <property type="term" value="P:carbohydrate derivative metabolic process"/>
    <property type="evidence" value="ECO:0007669"/>
    <property type="project" value="InterPro"/>
</dbReference>
<dbReference type="InterPro" id="IPR046348">
    <property type="entry name" value="SIS_dom_sf"/>
</dbReference>
<dbReference type="SUPFAM" id="SSF53697">
    <property type="entry name" value="SIS domain"/>
    <property type="match status" value="1"/>
</dbReference>
<organism evidence="2 3">
    <name type="scientific">Desulfatibacillum alkenivorans DSM 16219</name>
    <dbReference type="NCBI Taxonomy" id="1121393"/>
    <lineage>
        <taxon>Bacteria</taxon>
        <taxon>Pseudomonadati</taxon>
        <taxon>Thermodesulfobacteriota</taxon>
        <taxon>Desulfobacteria</taxon>
        <taxon>Desulfobacterales</taxon>
        <taxon>Desulfatibacillaceae</taxon>
        <taxon>Desulfatibacillum</taxon>
    </lineage>
</organism>
<dbReference type="PROSITE" id="PS51464">
    <property type="entry name" value="SIS"/>
    <property type="match status" value="1"/>
</dbReference>
<dbReference type="Proteomes" id="UP000183994">
    <property type="component" value="Unassembled WGS sequence"/>
</dbReference>
<dbReference type="Gene3D" id="3.40.50.10490">
    <property type="entry name" value="Glucose-6-phosphate isomerase like protein, domain 1"/>
    <property type="match status" value="1"/>
</dbReference>
<gene>
    <name evidence="2" type="ORF">SAMN02745216_00374</name>
</gene>
<reference evidence="3" key="1">
    <citation type="submission" date="2016-11" db="EMBL/GenBank/DDBJ databases">
        <authorList>
            <person name="Varghese N."/>
            <person name="Submissions S."/>
        </authorList>
    </citation>
    <scope>NUCLEOTIDE SEQUENCE [LARGE SCALE GENOMIC DNA]</scope>
    <source>
        <strain evidence="3">DSM 16219</strain>
    </source>
</reference>
<dbReference type="EMBL" id="FQZU01000001">
    <property type="protein sequence ID" value="SHI66694.1"/>
    <property type="molecule type" value="Genomic_DNA"/>
</dbReference>
<accession>A0A1M6D0V6</accession>
<dbReference type="InterPro" id="IPR050099">
    <property type="entry name" value="SIS_GmhA/DiaA_subfam"/>
</dbReference>
<dbReference type="InterPro" id="IPR035461">
    <property type="entry name" value="GmhA/DiaA"/>
</dbReference>
<evidence type="ECO:0000313" key="3">
    <source>
        <dbReference type="Proteomes" id="UP000183994"/>
    </source>
</evidence>
<dbReference type="PANTHER" id="PTHR30390">
    <property type="entry name" value="SEDOHEPTULOSE 7-PHOSPHATE ISOMERASE / DNAA INITIATOR-ASSOCIATING FACTOR FOR REPLICATION INITIATION"/>
    <property type="match status" value="1"/>
</dbReference>
<keyword evidence="2" id="KW-0413">Isomerase</keyword>
<dbReference type="GO" id="GO:0016853">
    <property type="term" value="F:isomerase activity"/>
    <property type="evidence" value="ECO:0007669"/>
    <property type="project" value="UniProtKB-KW"/>
</dbReference>
<dbReference type="PANTHER" id="PTHR30390:SF8">
    <property type="entry name" value="SUGAR ISOMERASE (SIS)"/>
    <property type="match status" value="1"/>
</dbReference>
<dbReference type="AlphaFoldDB" id="A0A1M6D0V6"/>
<dbReference type="RefSeq" id="WP_073472275.1">
    <property type="nucleotide sequence ID" value="NZ_FQZU01000001.1"/>
</dbReference>
<dbReference type="GO" id="GO:0097367">
    <property type="term" value="F:carbohydrate derivative binding"/>
    <property type="evidence" value="ECO:0007669"/>
    <property type="project" value="InterPro"/>
</dbReference>
<evidence type="ECO:0000313" key="2">
    <source>
        <dbReference type="EMBL" id="SHI66694.1"/>
    </source>
</evidence>
<keyword evidence="3" id="KW-1185">Reference proteome</keyword>
<name>A0A1M6D0V6_9BACT</name>
<dbReference type="InterPro" id="IPR001347">
    <property type="entry name" value="SIS_dom"/>
</dbReference>
<dbReference type="OrthoDB" id="9810929at2"/>
<sequence length="192" mass="20938">MQYFSQQYLEGLKAVLDDFPHEAFEKMIAAMLDAYENGRRIFVMGNGGSASTASHWVCDINKGCCLNLERKFKMICLNDSISTMMAYANDLSYDDVFVEPLKNFFEPGDVVIGISGSGNSTNVLKAIEYANRNGGVTIGLCGFGGGTLKDLASIPVHSNVNDMQMTEDAHMIVVHISMQRIMKALGQEGAAC</sequence>
<dbReference type="STRING" id="1121393.SAMN02745216_00374"/>
<evidence type="ECO:0000259" key="1">
    <source>
        <dbReference type="PROSITE" id="PS51464"/>
    </source>
</evidence>
<proteinExistence type="predicted"/>